<dbReference type="PANTHER" id="PTHR11645">
    <property type="entry name" value="PYRROLINE-5-CARBOXYLATE REDUCTASE"/>
    <property type="match status" value="1"/>
</dbReference>
<dbReference type="GO" id="GO:0005737">
    <property type="term" value="C:cytoplasm"/>
    <property type="evidence" value="ECO:0007669"/>
    <property type="project" value="UniProtKB-SubCell"/>
</dbReference>
<dbReference type="EC" id="1.5.1.2" evidence="4 5"/>
<dbReference type="PIRSF" id="PIRSF000193">
    <property type="entry name" value="Pyrrol-5-carb_rd"/>
    <property type="match status" value="1"/>
</dbReference>
<dbReference type="NCBIfam" id="TIGR00112">
    <property type="entry name" value="proC"/>
    <property type="match status" value="1"/>
</dbReference>
<dbReference type="Proteomes" id="UP000295525">
    <property type="component" value="Unassembled WGS sequence"/>
</dbReference>
<keyword evidence="11" id="KW-1185">Reference proteome</keyword>
<dbReference type="RefSeq" id="WP_132579923.1">
    <property type="nucleotide sequence ID" value="NZ_SMAJ01000002.1"/>
</dbReference>
<evidence type="ECO:0000256" key="4">
    <source>
        <dbReference type="HAMAP-Rule" id="MF_01925"/>
    </source>
</evidence>
<gene>
    <name evidence="4" type="primary">proC</name>
    <name evidence="10" type="ORF">EDC26_102295</name>
</gene>
<dbReference type="AlphaFoldDB" id="A0A4V2UZ88"/>
<comment type="caution">
    <text evidence="10">The sequence shown here is derived from an EMBL/GenBank/DDBJ whole genome shotgun (WGS) entry which is preliminary data.</text>
</comment>
<keyword evidence="2 4" id="KW-0521">NADP</keyword>
<accession>A0A4V2UZ88</accession>
<dbReference type="Pfam" id="PF14748">
    <property type="entry name" value="P5CR_dimer"/>
    <property type="match status" value="1"/>
</dbReference>
<comment type="similarity">
    <text evidence="1 4 7">Belongs to the pyrroline-5-carboxylate reductase family.</text>
</comment>
<comment type="catalytic activity">
    <reaction evidence="4">
        <text>L-proline + NAD(+) = (S)-1-pyrroline-5-carboxylate + NADH + 2 H(+)</text>
        <dbReference type="Rhea" id="RHEA:14105"/>
        <dbReference type="ChEBI" id="CHEBI:15378"/>
        <dbReference type="ChEBI" id="CHEBI:17388"/>
        <dbReference type="ChEBI" id="CHEBI:57540"/>
        <dbReference type="ChEBI" id="CHEBI:57945"/>
        <dbReference type="ChEBI" id="CHEBI:60039"/>
        <dbReference type="EC" id="1.5.1.2"/>
    </reaction>
</comment>
<evidence type="ECO:0000313" key="11">
    <source>
        <dbReference type="Proteomes" id="UP000295525"/>
    </source>
</evidence>
<evidence type="ECO:0000313" key="10">
    <source>
        <dbReference type="EMBL" id="TCT10338.1"/>
    </source>
</evidence>
<name>A0A4V2UZ88_9BURK</name>
<comment type="pathway">
    <text evidence="4 7">Amino-acid biosynthesis; L-proline biosynthesis; L-proline from L-glutamate 5-semialdehyde: step 1/1.</text>
</comment>
<dbReference type="Gene3D" id="3.40.50.720">
    <property type="entry name" value="NAD(P)-binding Rossmann-like Domain"/>
    <property type="match status" value="1"/>
</dbReference>
<dbReference type="FunFam" id="1.10.3730.10:FF:000001">
    <property type="entry name" value="Pyrroline-5-carboxylate reductase"/>
    <property type="match status" value="1"/>
</dbReference>
<keyword evidence="4 7" id="KW-0641">Proline biosynthesis</keyword>
<dbReference type="InterPro" id="IPR029036">
    <property type="entry name" value="P5CR_dimer"/>
</dbReference>
<keyword evidence="4 7" id="KW-0028">Amino-acid biosynthesis</keyword>
<sequence>MTQELTLSLVGGGNMATALAAGLIGKRCAAHDVHVIDPNEAVRSRWREQGTTVAAVPDAQLSDRRVWIFAVKPQHMKAVVLACRPFLRPDTLVISIAAGITSGTIAAWLGAPGKPWTCLVRCMPNTPALIGAGVTGLMAVPGVSEDDKAVAQQLMRAVGEVVWVKDDKALDAVTALSGSGPAYVFLFLEALMQGARDLGLNDEQSRQLALATLNGSTQLAALSPDSPAVLRERVTSKGGTTAAALAVFEQRQFTAIVHEAMQAASDRAAELAIEFAQ</sequence>
<dbReference type="InterPro" id="IPR000304">
    <property type="entry name" value="Pyrroline-COOH_reductase"/>
</dbReference>
<comment type="subcellular location">
    <subcellularLocation>
        <location evidence="4">Cytoplasm</location>
    </subcellularLocation>
</comment>
<evidence type="ECO:0000256" key="7">
    <source>
        <dbReference type="RuleBase" id="RU003903"/>
    </source>
</evidence>
<evidence type="ECO:0000256" key="6">
    <source>
        <dbReference type="PIRSR" id="PIRSR000193-1"/>
    </source>
</evidence>
<dbReference type="UniPathway" id="UPA00098">
    <property type="reaction ID" value="UER00361"/>
</dbReference>
<evidence type="ECO:0000256" key="1">
    <source>
        <dbReference type="ARBA" id="ARBA00005525"/>
    </source>
</evidence>
<dbReference type="GO" id="GO:0055129">
    <property type="term" value="P:L-proline biosynthetic process"/>
    <property type="evidence" value="ECO:0007669"/>
    <property type="project" value="UniProtKB-UniRule"/>
</dbReference>
<dbReference type="InterPro" id="IPR053790">
    <property type="entry name" value="P5CR-like_CS"/>
</dbReference>
<evidence type="ECO:0000256" key="3">
    <source>
        <dbReference type="ARBA" id="ARBA00023002"/>
    </source>
</evidence>
<organism evidence="10 11">
    <name type="scientific">Paralcaligenes ureilyticus</name>
    <dbReference type="NCBI Taxonomy" id="627131"/>
    <lineage>
        <taxon>Bacteria</taxon>
        <taxon>Pseudomonadati</taxon>
        <taxon>Pseudomonadota</taxon>
        <taxon>Betaproteobacteria</taxon>
        <taxon>Burkholderiales</taxon>
        <taxon>Alcaligenaceae</taxon>
        <taxon>Paralcaligenes</taxon>
    </lineage>
</organism>
<reference evidence="10 11" key="1">
    <citation type="submission" date="2019-03" db="EMBL/GenBank/DDBJ databases">
        <title>Genomic Encyclopedia of Type Strains, Phase IV (KMG-IV): sequencing the most valuable type-strain genomes for metagenomic binning, comparative biology and taxonomic classification.</title>
        <authorList>
            <person name="Goeker M."/>
        </authorList>
    </citation>
    <scope>NUCLEOTIDE SEQUENCE [LARGE SCALE GENOMIC DNA]</scope>
    <source>
        <strain evidence="10 11">DSM 24591</strain>
    </source>
</reference>
<dbReference type="PROSITE" id="PS00521">
    <property type="entry name" value="P5CR"/>
    <property type="match status" value="1"/>
</dbReference>
<evidence type="ECO:0000259" key="9">
    <source>
        <dbReference type="Pfam" id="PF14748"/>
    </source>
</evidence>
<dbReference type="InterPro" id="IPR008927">
    <property type="entry name" value="6-PGluconate_DH-like_C_sf"/>
</dbReference>
<keyword evidence="4" id="KW-0963">Cytoplasm</keyword>
<dbReference type="GO" id="GO:0004735">
    <property type="term" value="F:pyrroline-5-carboxylate reductase activity"/>
    <property type="evidence" value="ECO:0007669"/>
    <property type="project" value="UniProtKB-UniRule"/>
</dbReference>
<comment type="function">
    <text evidence="4">Catalyzes the reduction of 1-pyrroline-5-carboxylate (PCA) to L-proline.</text>
</comment>
<dbReference type="SUPFAM" id="SSF48179">
    <property type="entry name" value="6-phosphogluconate dehydrogenase C-terminal domain-like"/>
    <property type="match status" value="1"/>
</dbReference>
<dbReference type="SUPFAM" id="SSF51735">
    <property type="entry name" value="NAD(P)-binding Rossmann-fold domains"/>
    <property type="match status" value="1"/>
</dbReference>
<evidence type="ECO:0000256" key="5">
    <source>
        <dbReference type="NCBIfam" id="TIGR00112"/>
    </source>
</evidence>
<keyword evidence="3 4" id="KW-0560">Oxidoreductase</keyword>
<protein>
    <recommendedName>
        <fullName evidence="4 5">Pyrroline-5-carboxylate reductase</fullName>
        <shortName evidence="4">P5C reductase</shortName>
        <shortName evidence="4">P5CR</shortName>
        <ecNumber evidence="4 5">1.5.1.2</ecNumber>
    </recommendedName>
    <alternativeName>
        <fullName evidence="4">PCA reductase</fullName>
    </alternativeName>
</protein>
<feature type="binding site" evidence="6">
    <location>
        <begin position="70"/>
        <end position="73"/>
    </location>
    <ligand>
        <name>NADP(+)</name>
        <dbReference type="ChEBI" id="CHEBI:58349"/>
    </ligand>
</feature>
<proteinExistence type="inferred from homology"/>
<evidence type="ECO:0000259" key="8">
    <source>
        <dbReference type="Pfam" id="PF03807"/>
    </source>
</evidence>
<dbReference type="Gene3D" id="1.10.3730.10">
    <property type="entry name" value="ProC C-terminal domain-like"/>
    <property type="match status" value="1"/>
</dbReference>
<dbReference type="OrthoDB" id="9805754at2"/>
<dbReference type="EMBL" id="SMAJ01000002">
    <property type="protein sequence ID" value="TCT10338.1"/>
    <property type="molecule type" value="Genomic_DNA"/>
</dbReference>
<dbReference type="InterPro" id="IPR028939">
    <property type="entry name" value="P5C_Rdtase_cat_N"/>
</dbReference>
<feature type="domain" description="Pyrroline-5-carboxylate reductase dimerisation" evidence="9">
    <location>
        <begin position="168"/>
        <end position="271"/>
    </location>
</feature>
<dbReference type="InterPro" id="IPR036291">
    <property type="entry name" value="NAD(P)-bd_dom_sf"/>
</dbReference>
<evidence type="ECO:0000256" key="2">
    <source>
        <dbReference type="ARBA" id="ARBA00022857"/>
    </source>
</evidence>
<dbReference type="HAMAP" id="MF_01925">
    <property type="entry name" value="P5C_reductase"/>
    <property type="match status" value="1"/>
</dbReference>
<dbReference type="Pfam" id="PF03807">
    <property type="entry name" value="F420_oxidored"/>
    <property type="match status" value="1"/>
</dbReference>
<feature type="domain" description="Pyrroline-5-carboxylate reductase catalytic N-terminal" evidence="8">
    <location>
        <begin position="8"/>
        <end position="99"/>
    </location>
</feature>
<comment type="catalytic activity">
    <reaction evidence="4 7">
        <text>L-proline + NADP(+) = (S)-1-pyrroline-5-carboxylate + NADPH + 2 H(+)</text>
        <dbReference type="Rhea" id="RHEA:14109"/>
        <dbReference type="ChEBI" id="CHEBI:15378"/>
        <dbReference type="ChEBI" id="CHEBI:17388"/>
        <dbReference type="ChEBI" id="CHEBI:57783"/>
        <dbReference type="ChEBI" id="CHEBI:58349"/>
        <dbReference type="ChEBI" id="CHEBI:60039"/>
        <dbReference type="EC" id="1.5.1.2"/>
    </reaction>
</comment>
<dbReference type="PANTHER" id="PTHR11645:SF0">
    <property type="entry name" value="PYRROLINE-5-CARBOXYLATE REDUCTASE 3"/>
    <property type="match status" value="1"/>
</dbReference>